<dbReference type="PROSITE" id="PS51257">
    <property type="entry name" value="PROKAR_LIPOPROTEIN"/>
    <property type="match status" value="1"/>
</dbReference>
<evidence type="ECO:0000313" key="2">
    <source>
        <dbReference type="EMBL" id="MBT1443658.1"/>
    </source>
</evidence>
<accession>A0ABS5UZM6</accession>
<evidence type="ECO:0000256" key="1">
    <source>
        <dbReference type="SAM" id="SignalP"/>
    </source>
</evidence>
<evidence type="ECO:0000313" key="3">
    <source>
        <dbReference type="Proteomes" id="UP001195903"/>
    </source>
</evidence>
<dbReference type="RefSeq" id="WP_214505828.1">
    <property type="nucleotide sequence ID" value="NZ_JAHEPS010000001.1"/>
</dbReference>
<dbReference type="Gene3D" id="3.90.1720.10">
    <property type="entry name" value="endopeptidase domain like (from Nostoc punctiforme)"/>
    <property type="match status" value="1"/>
</dbReference>
<dbReference type="EMBL" id="JAHEPS010000001">
    <property type="protein sequence ID" value="MBT1443658.1"/>
    <property type="molecule type" value="Genomic_DNA"/>
</dbReference>
<dbReference type="Proteomes" id="UP001195903">
    <property type="component" value="Unassembled WGS sequence"/>
</dbReference>
<protein>
    <recommendedName>
        <fullName evidence="4">Permuted papain-like amidase enzyme, YaeF/YiiX, C92 family</fullName>
    </recommendedName>
</protein>
<evidence type="ECO:0008006" key="4">
    <source>
        <dbReference type="Google" id="ProtNLM"/>
    </source>
</evidence>
<dbReference type="Pfam" id="PF05708">
    <property type="entry name" value="Peptidase_C92"/>
    <property type="match status" value="1"/>
</dbReference>
<proteinExistence type="predicted"/>
<dbReference type="InterPro" id="IPR024453">
    <property type="entry name" value="Peptidase_C92"/>
</dbReference>
<keyword evidence="3" id="KW-1185">Reference proteome</keyword>
<sequence>MKKVFCLLIAITVLLGCMARPTVEITSQTIHAEQNMRIKEQLLKLAKTGDWLVIRGYHATDNLVTNATGIPISHVGVFNRDSLKIVEAEGQGVHLSELDDFIDKSYRLIIIRPRWRTEANAIAAWNKAEKLVGSNYDFLGTIGFNYPNNYYCSELAVSIYSEWYSGKEKFPAVVKPGELYLWGSVLYDSLPRDEI</sequence>
<name>A0ABS5UZM6_9GAMM</name>
<keyword evidence="1" id="KW-0732">Signal</keyword>
<feature type="signal peptide" evidence="1">
    <location>
        <begin position="1"/>
        <end position="19"/>
    </location>
</feature>
<dbReference type="InterPro" id="IPR038765">
    <property type="entry name" value="Papain-like_cys_pep_sf"/>
</dbReference>
<comment type="caution">
    <text evidence="2">The sequence shown here is derived from an EMBL/GenBank/DDBJ whole genome shotgun (WGS) entry which is preliminary data.</text>
</comment>
<dbReference type="SUPFAM" id="SSF54001">
    <property type="entry name" value="Cysteine proteinases"/>
    <property type="match status" value="1"/>
</dbReference>
<organism evidence="2 3">
    <name type="scientific">Shewanella jiangmenensis</name>
    <dbReference type="NCBI Taxonomy" id="2837387"/>
    <lineage>
        <taxon>Bacteria</taxon>
        <taxon>Pseudomonadati</taxon>
        <taxon>Pseudomonadota</taxon>
        <taxon>Gammaproteobacteria</taxon>
        <taxon>Alteromonadales</taxon>
        <taxon>Shewanellaceae</taxon>
        <taxon>Shewanella</taxon>
    </lineage>
</organism>
<gene>
    <name evidence="2" type="ORF">KJI95_03855</name>
</gene>
<reference evidence="2 3" key="1">
    <citation type="submission" date="2021-05" db="EMBL/GenBank/DDBJ databases">
        <title>Shewanella sp. JM162201.</title>
        <authorList>
            <person name="Xu S."/>
            <person name="Li A."/>
        </authorList>
    </citation>
    <scope>NUCLEOTIDE SEQUENCE [LARGE SCALE GENOMIC DNA]</scope>
    <source>
        <strain evidence="2 3">JM162201</strain>
    </source>
</reference>
<feature type="chain" id="PRO_5047527155" description="Permuted papain-like amidase enzyme, YaeF/YiiX, C92 family" evidence="1">
    <location>
        <begin position="20"/>
        <end position="195"/>
    </location>
</feature>